<dbReference type="InterPro" id="IPR036280">
    <property type="entry name" value="Multihaem_cyt_sf"/>
</dbReference>
<gene>
    <name evidence="2" type="ORF">GSUB_01230</name>
</gene>
<feature type="domain" description="Cytochrome c-552/4" evidence="1">
    <location>
        <begin position="46"/>
        <end position="111"/>
    </location>
</feature>
<dbReference type="STRING" id="483547.GSUB_01230"/>
<dbReference type="Pfam" id="PF13447">
    <property type="entry name" value="Multi-haem_cyto"/>
    <property type="match status" value="1"/>
</dbReference>
<reference evidence="2 3" key="1">
    <citation type="journal article" date="2015" name="Genome Announc.">
        <title>Genomes of Geoalkalibacter ferrihydriticus Z-0531T and Geoalkalibacter subterraneus Red1T, Two Haloalkaliphilic Metal-Reducing Deltaproteobacteria.</title>
        <authorList>
            <person name="Badalamenti J.P."/>
            <person name="Krajmalnik-Brown R."/>
            <person name="Torres C.I."/>
            <person name="Bond D.R."/>
        </authorList>
    </citation>
    <scope>NUCLEOTIDE SEQUENCE [LARGE SCALE GENOMIC DNA]</scope>
    <source>
        <strain evidence="2 3">Red1</strain>
    </source>
</reference>
<evidence type="ECO:0000313" key="3">
    <source>
        <dbReference type="Proteomes" id="UP000035036"/>
    </source>
</evidence>
<organism evidence="2 3">
    <name type="scientific">Geoalkalibacter subterraneus</name>
    <dbReference type="NCBI Taxonomy" id="483547"/>
    <lineage>
        <taxon>Bacteria</taxon>
        <taxon>Pseudomonadati</taxon>
        <taxon>Thermodesulfobacteriota</taxon>
        <taxon>Desulfuromonadia</taxon>
        <taxon>Desulfuromonadales</taxon>
        <taxon>Geoalkalibacteraceae</taxon>
        <taxon>Geoalkalibacter</taxon>
    </lineage>
</organism>
<name>A0A0B5FUI7_9BACT</name>
<protein>
    <submittedName>
        <fullName evidence="2">Hydroxylamine oxidase</fullName>
    </submittedName>
</protein>
<accession>A0A0B5FUI7</accession>
<sequence length="512" mass="56660">MDINQGGFMMHWGKFFCFVFMSTLFLTGSSSDTWGAPAKPSQATETCLACHRAVTPGIVSDWENSYHSTSTPAAALEKAKRERRMSAAQVSDEVSGHVVGCAECHTANPDAHPDTFDHNGFKVHTVVTPADCAVCHPTEVDQYSHNIMAQAYGNLNHNPVYHDLVEMSIGTQKFANGELSVDPPNIDTESDACNYCHGTVVEFQGLEERSTGMGTMSLPKYSGWPNQGVGRINPDGTKGSCAACHTRHNFSIEMARKPYTCGECHKGPDVPAYKVYMVSKHGNIYNSHWKDWDFKAVPWVAGEDFTAPTCATCHASLVVTPTGEVISERTHQFNDRSAWRIFGLPYAHAHPKDADTTKIKNSDGLPLPTSLDGTPATEYLIDENEQNKRRATMKRVCSACHSEGWTNGHFERFENTIQIMNEKTLTSTGILLEAYNSGVANGLADGDSLFNEALEKKWVETWLFYANSTRFSSAMAGADYGVFANGRWYMNKTIAEMADWLEMLKKIHDDED</sequence>
<dbReference type="AlphaFoldDB" id="A0A0B5FUI7"/>
<evidence type="ECO:0000313" key="2">
    <source>
        <dbReference type="EMBL" id="AJF07845.1"/>
    </source>
</evidence>
<dbReference type="Proteomes" id="UP000035036">
    <property type="component" value="Chromosome"/>
</dbReference>
<dbReference type="InterPro" id="IPR023155">
    <property type="entry name" value="Cyt_c-552/4"/>
</dbReference>
<keyword evidence="3" id="KW-1185">Reference proteome</keyword>
<dbReference type="Pfam" id="PF13435">
    <property type="entry name" value="Cytochrome_C554"/>
    <property type="match status" value="1"/>
</dbReference>
<dbReference type="Gene3D" id="1.10.780.10">
    <property type="entry name" value="Hydroxylamine Oxidoreductase, Chain A, domain 1"/>
    <property type="match status" value="1"/>
</dbReference>
<dbReference type="SUPFAM" id="SSF48695">
    <property type="entry name" value="Multiheme cytochromes"/>
    <property type="match status" value="1"/>
</dbReference>
<evidence type="ECO:0000259" key="1">
    <source>
        <dbReference type="Pfam" id="PF13435"/>
    </source>
</evidence>
<proteinExistence type="predicted"/>
<dbReference type="Gene3D" id="1.20.850.10">
    <property type="entry name" value="Hydroxylamine Oxidoreductase, Chain A, domain 2"/>
    <property type="match status" value="1"/>
</dbReference>
<dbReference type="EMBL" id="CP010311">
    <property type="protein sequence ID" value="AJF07845.1"/>
    <property type="molecule type" value="Genomic_DNA"/>
</dbReference>
<dbReference type="HOGENOM" id="CLU_017567_0_0_7"/>
<dbReference type="KEGG" id="gsb:GSUB_01230"/>